<keyword evidence="1" id="KW-0472">Membrane</keyword>
<dbReference type="GO" id="GO:0005975">
    <property type="term" value="P:carbohydrate metabolic process"/>
    <property type="evidence" value="ECO:0007669"/>
    <property type="project" value="InterPro"/>
</dbReference>
<feature type="transmembrane region" description="Helical" evidence="1">
    <location>
        <begin position="12"/>
        <end position="32"/>
    </location>
</feature>
<dbReference type="InterPro" id="IPR011330">
    <property type="entry name" value="Glyco_hydro/deAcase_b/a-brl"/>
</dbReference>
<protein>
    <recommendedName>
        <fullName evidence="4">Divergent polysaccharide deacetylase family protein</fullName>
    </recommendedName>
</protein>
<dbReference type="EMBL" id="FQZR01000002">
    <property type="protein sequence ID" value="SHI53680.1"/>
    <property type="molecule type" value="Genomic_DNA"/>
</dbReference>
<dbReference type="CDD" id="cd10936">
    <property type="entry name" value="CE4_DAC2"/>
    <property type="match status" value="1"/>
</dbReference>
<dbReference type="RefSeq" id="WP_020001380.1">
    <property type="nucleotide sequence ID" value="NZ_CP192219.1"/>
</dbReference>
<sequence>MSDSRQNQPPRWPYYTLAVICCLTLVALFYALSSNSKTTTDPVAEMRAPVNFASLPYEERLDAPMEEGVKRIDYAILRALQDANVSASGIELVAIEQQRFGDETFHFQQLRINSQYTADELITPIATALVQWANKATLTKLSTNMYRVTFNDVETHLLKFNKITDATDFDKNPATLDIGGHLTIVIDDLGESISAAHSLAGLSYPVTFAIWPRSSYAKEIADIASAFSREIIIHQPMEPMSADAQPGPGAVYVDMTPEDIRATVRANFKLVPGAVGLNNHMGSKFTQNREAVREVALEAKKRGFFVLDSMTHAKSVFFNEAKRQGLIAFRRNVFIDNVKEVQSTLHQLKKAERIALAKGTAIAIGHPHPTTLLALQEWEKQRNPRVAVVKLSELLNF</sequence>
<dbReference type="Proteomes" id="UP000184001">
    <property type="component" value="Unassembled WGS sequence"/>
</dbReference>
<proteinExistence type="predicted"/>
<dbReference type="Pfam" id="PF04748">
    <property type="entry name" value="Polysacc_deac_2"/>
    <property type="match status" value="1"/>
</dbReference>
<keyword evidence="1" id="KW-1133">Transmembrane helix</keyword>
<dbReference type="PANTHER" id="PTHR30105">
    <property type="entry name" value="UNCHARACTERIZED YIBQ-RELATED"/>
    <property type="match status" value="1"/>
</dbReference>
<comment type="caution">
    <text evidence="2">The sequence shown here is derived from an EMBL/GenBank/DDBJ whole genome shotgun (WGS) entry which is preliminary data.</text>
</comment>
<reference evidence="2 3" key="1">
    <citation type="submission" date="2016-11" db="EMBL/GenBank/DDBJ databases">
        <authorList>
            <person name="Varghese N."/>
            <person name="Submissions S."/>
        </authorList>
    </citation>
    <scope>NUCLEOTIDE SEQUENCE [LARGE SCALE GENOMIC DNA]</scope>
    <source>
        <strain evidence="2 3">DSM 17919</strain>
    </source>
</reference>
<evidence type="ECO:0008006" key="4">
    <source>
        <dbReference type="Google" id="ProtNLM"/>
    </source>
</evidence>
<organism evidence="2 3">
    <name type="scientific">Halodesulfovibrio aestuarii</name>
    <dbReference type="NCBI Taxonomy" id="126333"/>
    <lineage>
        <taxon>Bacteria</taxon>
        <taxon>Pseudomonadati</taxon>
        <taxon>Thermodesulfobacteriota</taxon>
        <taxon>Desulfovibrionia</taxon>
        <taxon>Desulfovibrionales</taxon>
        <taxon>Desulfovibrionaceae</taxon>
        <taxon>Halodesulfovibrio</taxon>
    </lineage>
</organism>
<accession>A0A8G2F7T8</accession>
<evidence type="ECO:0000313" key="2">
    <source>
        <dbReference type="EMBL" id="SHI53680.1"/>
    </source>
</evidence>
<dbReference type="Gene3D" id="3.20.20.370">
    <property type="entry name" value="Glycoside hydrolase/deacetylase"/>
    <property type="match status" value="1"/>
</dbReference>
<dbReference type="AlphaFoldDB" id="A0A8G2F7T8"/>
<name>A0A8G2F7T8_9BACT</name>
<keyword evidence="1" id="KW-0812">Transmembrane</keyword>
<dbReference type="InterPro" id="IPR006837">
    <property type="entry name" value="Divergent_DAC"/>
</dbReference>
<evidence type="ECO:0000256" key="1">
    <source>
        <dbReference type="SAM" id="Phobius"/>
    </source>
</evidence>
<evidence type="ECO:0000313" key="3">
    <source>
        <dbReference type="Proteomes" id="UP000184001"/>
    </source>
</evidence>
<dbReference type="SUPFAM" id="SSF88713">
    <property type="entry name" value="Glycoside hydrolase/deacetylase"/>
    <property type="match status" value="1"/>
</dbReference>
<dbReference type="PANTHER" id="PTHR30105:SF2">
    <property type="entry name" value="DIVERGENT POLYSACCHARIDE DEACETYLASE SUPERFAMILY"/>
    <property type="match status" value="1"/>
</dbReference>
<gene>
    <name evidence="2" type="ORF">SAMN05660830_00240</name>
</gene>